<dbReference type="AlphaFoldDB" id="A0A977PK62"/>
<gene>
    <name evidence="1" type="ORF">IPA_00045</name>
</gene>
<protein>
    <submittedName>
        <fullName evidence="1">Uncharacterized protein</fullName>
    </submittedName>
</protein>
<accession>A0A977PK62</accession>
<keyword evidence="2" id="KW-1185">Reference proteome</keyword>
<dbReference type="KEGG" id="ipc:IPA_00045"/>
<dbReference type="EMBL" id="CP006868">
    <property type="protein sequence ID" value="UXD21089.1"/>
    <property type="molecule type" value="Genomic_DNA"/>
</dbReference>
<organism evidence="1 2">
    <name type="scientific">Ignicoccus pacificus DSM 13166</name>
    <dbReference type="NCBI Taxonomy" id="940294"/>
    <lineage>
        <taxon>Archaea</taxon>
        <taxon>Thermoproteota</taxon>
        <taxon>Thermoprotei</taxon>
        <taxon>Desulfurococcales</taxon>
        <taxon>Desulfurococcaceae</taxon>
        <taxon>Ignicoccus</taxon>
    </lineage>
</organism>
<name>A0A977PK62_9CREN</name>
<evidence type="ECO:0000313" key="2">
    <source>
        <dbReference type="Proteomes" id="UP001063698"/>
    </source>
</evidence>
<dbReference type="Proteomes" id="UP001063698">
    <property type="component" value="Chromosome"/>
</dbReference>
<proteinExistence type="predicted"/>
<reference evidence="1" key="1">
    <citation type="submission" date="2013-11" db="EMBL/GenBank/DDBJ databases">
        <title>Comparative genomics of Ignicoccus.</title>
        <authorList>
            <person name="Podar M."/>
        </authorList>
    </citation>
    <scope>NUCLEOTIDE SEQUENCE</scope>
    <source>
        <strain evidence="1">DSM 13166</strain>
    </source>
</reference>
<sequence length="188" mass="20995">MMTERRETGNLKSRESVAKAREEVLESVRGKCINSALVNGIITAYQIALYRTLGAAANAMSQMLISELGDSLLEYVDKILNTKDHEDPLKSVLDAFQELGIAKDVTLEQPDENTWKFVIKDSVFKPTHSMLKQRGITSFTLSPEALLIAAIVRKGLREHGRGNERVKVEAMIEDSILVVTVKKIRALR</sequence>
<evidence type="ECO:0000313" key="1">
    <source>
        <dbReference type="EMBL" id="UXD21089.1"/>
    </source>
</evidence>